<dbReference type="AlphaFoldDB" id="A0AA38C8U3"/>
<feature type="compositionally biased region" description="Basic and acidic residues" evidence="1">
    <location>
        <begin position="93"/>
        <end position="109"/>
    </location>
</feature>
<protein>
    <submittedName>
        <fullName evidence="2">Uncharacterized protein</fullName>
    </submittedName>
</protein>
<evidence type="ECO:0000313" key="2">
    <source>
        <dbReference type="EMBL" id="KAH9292552.1"/>
    </source>
</evidence>
<feature type="compositionally biased region" description="Polar residues" evidence="1">
    <location>
        <begin position="44"/>
        <end position="54"/>
    </location>
</feature>
<comment type="caution">
    <text evidence="2">The sequence shown here is derived from an EMBL/GenBank/DDBJ whole genome shotgun (WGS) entry which is preliminary data.</text>
</comment>
<sequence>MEGLACMAREPIKCRHVSSPSVSALMQGNRVSGSGFIVGETTRENMSGGFQNPTPKGYVVGSPNPTHKEIGFIVGFTRRKRMVKKHVGSPPKPDTKRHVARGRKPERQANRISRSGKQ</sequence>
<name>A0AA38C8U3_TAXCH</name>
<feature type="region of interest" description="Disordered" evidence="1">
    <location>
        <begin position="43"/>
        <end position="64"/>
    </location>
</feature>
<organism evidence="2 3">
    <name type="scientific">Taxus chinensis</name>
    <name type="common">Chinese yew</name>
    <name type="synonym">Taxus wallichiana var. chinensis</name>
    <dbReference type="NCBI Taxonomy" id="29808"/>
    <lineage>
        <taxon>Eukaryota</taxon>
        <taxon>Viridiplantae</taxon>
        <taxon>Streptophyta</taxon>
        <taxon>Embryophyta</taxon>
        <taxon>Tracheophyta</taxon>
        <taxon>Spermatophyta</taxon>
        <taxon>Pinopsida</taxon>
        <taxon>Pinidae</taxon>
        <taxon>Conifers II</taxon>
        <taxon>Cupressales</taxon>
        <taxon>Taxaceae</taxon>
        <taxon>Taxus</taxon>
    </lineage>
</organism>
<evidence type="ECO:0000256" key="1">
    <source>
        <dbReference type="SAM" id="MobiDB-lite"/>
    </source>
</evidence>
<feature type="region of interest" description="Disordered" evidence="1">
    <location>
        <begin position="82"/>
        <end position="118"/>
    </location>
</feature>
<accession>A0AA38C8U3</accession>
<gene>
    <name evidence="2" type="ORF">KI387_042267</name>
</gene>
<evidence type="ECO:0000313" key="3">
    <source>
        <dbReference type="Proteomes" id="UP000824469"/>
    </source>
</evidence>
<feature type="non-terminal residue" evidence="2">
    <location>
        <position position="118"/>
    </location>
</feature>
<dbReference type="Proteomes" id="UP000824469">
    <property type="component" value="Unassembled WGS sequence"/>
</dbReference>
<keyword evidence="3" id="KW-1185">Reference proteome</keyword>
<dbReference type="EMBL" id="JAHRHJ020002930">
    <property type="protein sequence ID" value="KAH9292552.1"/>
    <property type="molecule type" value="Genomic_DNA"/>
</dbReference>
<reference evidence="2 3" key="1">
    <citation type="journal article" date="2021" name="Nat. Plants">
        <title>The Taxus genome provides insights into paclitaxel biosynthesis.</title>
        <authorList>
            <person name="Xiong X."/>
            <person name="Gou J."/>
            <person name="Liao Q."/>
            <person name="Li Y."/>
            <person name="Zhou Q."/>
            <person name="Bi G."/>
            <person name="Li C."/>
            <person name="Du R."/>
            <person name="Wang X."/>
            <person name="Sun T."/>
            <person name="Guo L."/>
            <person name="Liang H."/>
            <person name="Lu P."/>
            <person name="Wu Y."/>
            <person name="Zhang Z."/>
            <person name="Ro D.K."/>
            <person name="Shang Y."/>
            <person name="Huang S."/>
            <person name="Yan J."/>
        </authorList>
    </citation>
    <scope>NUCLEOTIDE SEQUENCE [LARGE SCALE GENOMIC DNA]</scope>
    <source>
        <strain evidence="2">Ta-2019</strain>
    </source>
</reference>
<proteinExistence type="predicted"/>